<evidence type="ECO:0000313" key="5">
    <source>
        <dbReference type="Proteomes" id="UP001596548"/>
    </source>
</evidence>
<dbReference type="Proteomes" id="UP001596548">
    <property type="component" value="Unassembled WGS sequence"/>
</dbReference>
<name>A0ABW2HT19_9ACTN</name>
<sequence length="398" mass="42225">MRIVVAQNMFHLPAHGGANKANRILSEELAARGHECHVVAPLTGALRGSDVPALEEYLAQHGVTDIRPENGVLTYRFAGVHGHAVIEPSHLARAVRRTIADVEPDRVVVPSDDPGGMVLAAALAAAPGRVVYIAYTIQQLPFGPAAFYPSEAGTRLLRRTAGIVSISRAIQDYLMDGASLPSALIHPSVYAPIPSAVAGDGAFVTMVNPCAYKGIDIFLPLAASLSGVPFLAVPTWGATAEDRTALASRPNITVLPPADDIDDVLRRTKVLVMPSLWDETFGFTCIDAMLRGIPVVASGVAGLVEAKLGVPYLLPVRRIEAYDVHADPARPVPSIPPQDIGPWTAAVRRLLDDPQHYADIAARSRSAALAFVESLDAGALERFLSELSIAGQQQVTHG</sequence>
<accession>A0ABW2HT19</accession>
<dbReference type="EMBL" id="JBHTBJ010000010">
    <property type="protein sequence ID" value="MFC7275522.1"/>
    <property type="molecule type" value="Genomic_DNA"/>
</dbReference>
<keyword evidence="5" id="KW-1185">Reference proteome</keyword>
<comment type="caution">
    <text evidence="4">The sequence shown here is derived from an EMBL/GenBank/DDBJ whole genome shotgun (WGS) entry which is preliminary data.</text>
</comment>
<dbReference type="Pfam" id="PF13439">
    <property type="entry name" value="Glyco_transf_4"/>
    <property type="match status" value="1"/>
</dbReference>
<gene>
    <name evidence="4" type="ORF">ACFQS1_16155</name>
</gene>
<dbReference type="EC" id="2.4.-.-" evidence="4"/>
<evidence type="ECO:0000313" key="4">
    <source>
        <dbReference type="EMBL" id="MFC7275522.1"/>
    </source>
</evidence>
<dbReference type="CDD" id="cd03801">
    <property type="entry name" value="GT4_PimA-like"/>
    <property type="match status" value="1"/>
</dbReference>
<evidence type="ECO:0000259" key="3">
    <source>
        <dbReference type="Pfam" id="PF13439"/>
    </source>
</evidence>
<proteinExistence type="predicted"/>
<dbReference type="Gene3D" id="3.40.50.2000">
    <property type="entry name" value="Glycogen Phosphorylase B"/>
    <property type="match status" value="2"/>
</dbReference>
<protein>
    <submittedName>
        <fullName evidence="4">Glycosyltransferase family 4 protein</fullName>
        <ecNumber evidence="4">2.4.-.-</ecNumber>
    </submittedName>
</protein>
<dbReference type="PANTHER" id="PTHR12526:SF510">
    <property type="entry name" value="D-INOSITOL 3-PHOSPHATE GLYCOSYLTRANSFERASE"/>
    <property type="match status" value="1"/>
</dbReference>
<feature type="domain" description="Glycosyltransferase subfamily 4-like N-terminal" evidence="3">
    <location>
        <begin position="16"/>
        <end position="182"/>
    </location>
</feature>
<reference evidence="5" key="1">
    <citation type="journal article" date="2019" name="Int. J. Syst. Evol. Microbiol.">
        <title>The Global Catalogue of Microorganisms (GCM) 10K type strain sequencing project: providing services to taxonomists for standard genome sequencing and annotation.</title>
        <authorList>
            <consortium name="The Broad Institute Genomics Platform"/>
            <consortium name="The Broad Institute Genome Sequencing Center for Infectious Disease"/>
            <person name="Wu L."/>
            <person name="Ma J."/>
        </authorList>
    </citation>
    <scope>NUCLEOTIDE SEQUENCE [LARGE SCALE GENOMIC DNA]</scope>
    <source>
        <strain evidence="5">XZYJT-10</strain>
    </source>
</reference>
<evidence type="ECO:0000256" key="1">
    <source>
        <dbReference type="ARBA" id="ARBA00022676"/>
    </source>
</evidence>
<dbReference type="Pfam" id="PF13692">
    <property type="entry name" value="Glyco_trans_1_4"/>
    <property type="match status" value="1"/>
</dbReference>
<evidence type="ECO:0000256" key="2">
    <source>
        <dbReference type="ARBA" id="ARBA00022679"/>
    </source>
</evidence>
<dbReference type="GO" id="GO:0016757">
    <property type="term" value="F:glycosyltransferase activity"/>
    <property type="evidence" value="ECO:0007669"/>
    <property type="project" value="UniProtKB-KW"/>
</dbReference>
<keyword evidence="2 4" id="KW-0808">Transferase</keyword>
<keyword evidence="1 4" id="KW-0328">Glycosyltransferase</keyword>
<dbReference type="SUPFAM" id="SSF53756">
    <property type="entry name" value="UDP-Glycosyltransferase/glycogen phosphorylase"/>
    <property type="match status" value="1"/>
</dbReference>
<dbReference type="InterPro" id="IPR028098">
    <property type="entry name" value="Glyco_trans_4-like_N"/>
</dbReference>
<dbReference type="PANTHER" id="PTHR12526">
    <property type="entry name" value="GLYCOSYLTRANSFERASE"/>
    <property type="match status" value="1"/>
</dbReference>
<dbReference type="RefSeq" id="WP_378968724.1">
    <property type="nucleotide sequence ID" value="NZ_JBHTBJ010000010.1"/>
</dbReference>
<organism evidence="4 5">
    <name type="scientific">Paractinoplanes rhizophilus</name>
    <dbReference type="NCBI Taxonomy" id="1416877"/>
    <lineage>
        <taxon>Bacteria</taxon>
        <taxon>Bacillati</taxon>
        <taxon>Actinomycetota</taxon>
        <taxon>Actinomycetes</taxon>
        <taxon>Micromonosporales</taxon>
        <taxon>Micromonosporaceae</taxon>
        <taxon>Paractinoplanes</taxon>
    </lineage>
</organism>